<sequence length="212" mass="24333">MNTNQLLNQLKQEYFLIKPSEKQIEQSWADLENKLVTPQGSYQQKPRIWIFALVIFLLFLSSSLVIAAQNSQPGQPLYPLKQISAPIITAVSGQPIATASPKPSPMHDQIKSEVIEASPSAETDFEVDEKDKSENNEVQEQEGNENSLENKEKNYENEKLDETRGESNRSFNLESNKDEDEDIRFSQEKSITQNWKRFLENIDLNKNKSEQD</sequence>
<reference evidence="3 4" key="1">
    <citation type="submission" date="2017-09" db="EMBL/GenBank/DDBJ databases">
        <title>Depth-based differentiation of microbial function through sediment-hosted aquifers and enrichment of novel symbionts in the deep terrestrial subsurface.</title>
        <authorList>
            <person name="Probst A.J."/>
            <person name="Ladd B."/>
            <person name="Jarett J.K."/>
            <person name="Geller-Mcgrath D.E."/>
            <person name="Sieber C.M."/>
            <person name="Emerson J.B."/>
            <person name="Anantharaman K."/>
            <person name="Thomas B.C."/>
            <person name="Malmstrom R."/>
            <person name="Stieglmeier M."/>
            <person name="Klingl A."/>
            <person name="Woyke T."/>
            <person name="Ryan C.M."/>
            <person name="Banfield J.F."/>
        </authorList>
    </citation>
    <scope>NUCLEOTIDE SEQUENCE [LARGE SCALE GENOMIC DNA]</scope>
    <source>
        <strain evidence="3">CG23_combo_of_CG06-09_8_20_14_all_34_8</strain>
    </source>
</reference>
<keyword evidence="2" id="KW-1133">Transmembrane helix</keyword>
<comment type="caution">
    <text evidence="3">The sequence shown here is derived from an EMBL/GenBank/DDBJ whole genome shotgun (WGS) entry which is preliminary data.</text>
</comment>
<keyword evidence="2" id="KW-0812">Transmembrane</keyword>
<accession>A0A2H0B5S5</accession>
<dbReference type="Proteomes" id="UP000229459">
    <property type="component" value="Unassembled WGS sequence"/>
</dbReference>
<gene>
    <name evidence="3" type="ORF">COX08_03450</name>
</gene>
<keyword evidence="2" id="KW-0472">Membrane</keyword>
<feature type="region of interest" description="Disordered" evidence="1">
    <location>
        <begin position="117"/>
        <end position="192"/>
    </location>
</feature>
<evidence type="ECO:0000313" key="3">
    <source>
        <dbReference type="EMBL" id="PIP53002.1"/>
    </source>
</evidence>
<feature type="transmembrane region" description="Helical" evidence="2">
    <location>
        <begin position="48"/>
        <end position="68"/>
    </location>
</feature>
<evidence type="ECO:0000256" key="2">
    <source>
        <dbReference type="SAM" id="Phobius"/>
    </source>
</evidence>
<protein>
    <submittedName>
        <fullName evidence="3">Uncharacterized protein</fullName>
    </submittedName>
</protein>
<evidence type="ECO:0000313" key="4">
    <source>
        <dbReference type="Proteomes" id="UP000229459"/>
    </source>
</evidence>
<dbReference type="EMBL" id="PCSR01000082">
    <property type="protein sequence ID" value="PIP53002.1"/>
    <property type="molecule type" value="Genomic_DNA"/>
</dbReference>
<proteinExistence type="predicted"/>
<dbReference type="AlphaFoldDB" id="A0A2H0B5S5"/>
<name>A0A2H0B5S5_9BACT</name>
<organism evidence="3 4">
    <name type="scientific">Candidatus Beckwithbacteria bacterium CG23_combo_of_CG06-09_8_20_14_all_34_8</name>
    <dbReference type="NCBI Taxonomy" id="1974497"/>
    <lineage>
        <taxon>Bacteria</taxon>
        <taxon>Candidatus Beckwithiibacteriota</taxon>
    </lineage>
</organism>
<feature type="compositionally biased region" description="Basic and acidic residues" evidence="1">
    <location>
        <begin position="148"/>
        <end position="167"/>
    </location>
</feature>
<evidence type="ECO:0000256" key="1">
    <source>
        <dbReference type="SAM" id="MobiDB-lite"/>
    </source>
</evidence>